<feature type="transmembrane region" description="Helical" evidence="1">
    <location>
        <begin position="51"/>
        <end position="70"/>
    </location>
</feature>
<feature type="transmembrane region" description="Helical" evidence="1">
    <location>
        <begin position="24"/>
        <end position="45"/>
    </location>
</feature>
<evidence type="ECO:0000313" key="3">
    <source>
        <dbReference type="EMBL" id="UOQ61328.1"/>
    </source>
</evidence>
<keyword evidence="1" id="KW-0812">Transmembrane</keyword>
<dbReference type="InterPro" id="IPR043128">
    <property type="entry name" value="Rev_trsase/Diguanyl_cyclase"/>
</dbReference>
<dbReference type="RefSeq" id="WP_244687708.1">
    <property type="nucleotide sequence ID" value="NZ_CP095043.1"/>
</dbReference>
<dbReference type="NCBIfam" id="TIGR00254">
    <property type="entry name" value="GGDEF"/>
    <property type="match status" value="1"/>
</dbReference>
<dbReference type="SUPFAM" id="SSF55073">
    <property type="entry name" value="Nucleotide cyclase"/>
    <property type="match status" value="1"/>
</dbReference>
<evidence type="ECO:0000259" key="2">
    <source>
        <dbReference type="PROSITE" id="PS50887"/>
    </source>
</evidence>
<accession>A0ABY4FYI8</accession>
<reference evidence="3 4" key="1">
    <citation type="submission" date="2022-04" db="EMBL/GenBank/DDBJ databases">
        <title>Leucobacter sp. isolated from rhizosphere of onion.</title>
        <authorList>
            <person name="Won M."/>
            <person name="Lee C.-M."/>
            <person name="Woen H.-Y."/>
            <person name="Kwon S.-W."/>
        </authorList>
    </citation>
    <scope>NUCLEOTIDE SEQUENCE [LARGE SCALE GENOMIC DNA]</scope>
    <source>
        <strain evidence="3 4">H25R-14</strain>
    </source>
</reference>
<name>A0ABY4FYI8_9MICO</name>
<feature type="transmembrane region" description="Helical" evidence="1">
    <location>
        <begin position="153"/>
        <end position="177"/>
    </location>
</feature>
<dbReference type="Gene3D" id="3.30.70.270">
    <property type="match status" value="1"/>
</dbReference>
<evidence type="ECO:0000256" key="1">
    <source>
        <dbReference type="SAM" id="Phobius"/>
    </source>
</evidence>
<sequence>MAGAHRVGVSRVALLFRRQDAHSLYLTCAALLLSLTLVIDLIFHRHMTNRWLLWTLLVICLSGSAAAFMLGSRVPRWIGLTAVGVFVSSQTYFLSLQDDPQSVVSSVQQLPVVAFYLGWFVRPGVATWLIAVCSLAFGAAMLSNPLFWPDGDIGVPVAVHGLLSLLFCFFAGTYLWLRTTRKARLDPLTTAVNRAGLIEHLDSELRRRSSRGACALVAIDFDNFKRLNDDLGHAAGDAALTGAVREWREGIRVQDIVARIGGDEFVILFPGTTAAAAEAVMDRLQLAAAHAWSYGIAESTEADTVTTLLARADTALFEQKRCKRGHLHG</sequence>
<feature type="transmembrane region" description="Helical" evidence="1">
    <location>
        <begin position="128"/>
        <end position="147"/>
    </location>
</feature>
<dbReference type="InterPro" id="IPR029787">
    <property type="entry name" value="Nucleotide_cyclase"/>
</dbReference>
<keyword evidence="1" id="KW-0472">Membrane</keyword>
<evidence type="ECO:0000313" key="4">
    <source>
        <dbReference type="Proteomes" id="UP000831775"/>
    </source>
</evidence>
<dbReference type="PANTHER" id="PTHR45138">
    <property type="entry name" value="REGULATORY COMPONENTS OF SENSORY TRANSDUCTION SYSTEM"/>
    <property type="match status" value="1"/>
</dbReference>
<gene>
    <name evidence="3" type="ORF">MUN76_04985</name>
</gene>
<protein>
    <submittedName>
        <fullName evidence="3">GGDEF domain-containing protein</fullName>
    </submittedName>
</protein>
<dbReference type="Proteomes" id="UP000831775">
    <property type="component" value="Chromosome"/>
</dbReference>
<keyword evidence="1" id="KW-1133">Transmembrane helix</keyword>
<feature type="domain" description="GGDEF" evidence="2">
    <location>
        <begin position="212"/>
        <end position="329"/>
    </location>
</feature>
<organism evidence="3 4">
    <name type="scientific">Leucobacter rhizosphaerae</name>
    <dbReference type="NCBI Taxonomy" id="2932245"/>
    <lineage>
        <taxon>Bacteria</taxon>
        <taxon>Bacillati</taxon>
        <taxon>Actinomycetota</taxon>
        <taxon>Actinomycetes</taxon>
        <taxon>Micrococcales</taxon>
        <taxon>Microbacteriaceae</taxon>
        <taxon>Leucobacter</taxon>
    </lineage>
</organism>
<dbReference type="InterPro" id="IPR000160">
    <property type="entry name" value="GGDEF_dom"/>
</dbReference>
<dbReference type="InterPro" id="IPR050469">
    <property type="entry name" value="Diguanylate_Cyclase"/>
</dbReference>
<dbReference type="SMART" id="SM00267">
    <property type="entry name" value="GGDEF"/>
    <property type="match status" value="1"/>
</dbReference>
<keyword evidence="4" id="KW-1185">Reference proteome</keyword>
<dbReference type="CDD" id="cd01949">
    <property type="entry name" value="GGDEF"/>
    <property type="match status" value="1"/>
</dbReference>
<dbReference type="EMBL" id="CP095043">
    <property type="protein sequence ID" value="UOQ61328.1"/>
    <property type="molecule type" value="Genomic_DNA"/>
</dbReference>
<dbReference type="Pfam" id="PF00990">
    <property type="entry name" value="GGDEF"/>
    <property type="match status" value="1"/>
</dbReference>
<proteinExistence type="predicted"/>
<dbReference type="PANTHER" id="PTHR45138:SF9">
    <property type="entry name" value="DIGUANYLATE CYCLASE DGCM-RELATED"/>
    <property type="match status" value="1"/>
</dbReference>
<dbReference type="PROSITE" id="PS50887">
    <property type="entry name" value="GGDEF"/>
    <property type="match status" value="1"/>
</dbReference>